<feature type="domain" description="PDZ" evidence="4">
    <location>
        <begin position="231"/>
        <end position="330"/>
    </location>
</feature>
<dbReference type="AlphaFoldDB" id="A0A964TAJ5"/>
<keyword evidence="1 5" id="KW-0645">Protease</keyword>
<keyword evidence="3" id="KW-0732">Signal</keyword>
<dbReference type="EMBL" id="JAAABI010000001">
    <property type="protein sequence ID" value="NAY91292.1"/>
    <property type="molecule type" value="Genomic_DNA"/>
</dbReference>
<keyword evidence="6" id="KW-1185">Reference proteome</keyword>
<dbReference type="SUPFAM" id="SSF50156">
    <property type="entry name" value="PDZ domain-like"/>
    <property type="match status" value="1"/>
</dbReference>
<dbReference type="Pfam" id="PF13365">
    <property type="entry name" value="Trypsin_2"/>
    <property type="match status" value="1"/>
</dbReference>
<dbReference type="Proteomes" id="UP000667650">
    <property type="component" value="Unassembled WGS sequence"/>
</dbReference>
<protein>
    <submittedName>
        <fullName evidence="5">Trypsin-like serine protease</fullName>
    </submittedName>
</protein>
<dbReference type="GO" id="GO:0006508">
    <property type="term" value="P:proteolysis"/>
    <property type="evidence" value="ECO:0007669"/>
    <property type="project" value="UniProtKB-KW"/>
</dbReference>
<keyword evidence="2" id="KW-0378">Hydrolase</keyword>
<comment type="caution">
    <text evidence="5">The sequence shown here is derived from an EMBL/GenBank/DDBJ whole genome shotgun (WGS) entry which is preliminary data.</text>
</comment>
<dbReference type="PANTHER" id="PTHR43343:SF3">
    <property type="entry name" value="PROTEASE DO-LIKE 8, CHLOROPLASTIC"/>
    <property type="match status" value="1"/>
</dbReference>
<dbReference type="InterPro" id="IPR001940">
    <property type="entry name" value="Peptidase_S1C"/>
</dbReference>
<evidence type="ECO:0000256" key="2">
    <source>
        <dbReference type="ARBA" id="ARBA00022801"/>
    </source>
</evidence>
<dbReference type="InterPro" id="IPR001478">
    <property type="entry name" value="PDZ"/>
</dbReference>
<dbReference type="GO" id="GO:0004252">
    <property type="term" value="F:serine-type endopeptidase activity"/>
    <property type="evidence" value="ECO:0007669"/>
    <property type="project" value="InterPro"/>
</dbReference>
<accession>A0A964TAJ5</accession>
<dbReference type="InterPro" id="IPR009003">
    <property type="entry name" value="Peptidase_S1_PA"/>
</dbReference>
<sequence>MLLSFLTVLAIGLQFAMAQTSLEPAEIYLKVNDAVVEIISNSKDRSNPEYTVYEEGLGSGVVISEDGLILTAAHVVQTAEKVKIKFTFGKEIPAKIIRLSKGADVALLKLAWIPEDLAVAELADSDEVKIGEKICIIGAPYGLSHSLSVGHISGKHQEINMTSGFVRAEFFQTDAAINHGNSGGPMFNSNGNVIGIVSSILTESGGFEGIGFAATSNVTKKLVVDENSLYTGLDGYLLDEASAYLLNVPQSGGLLVQRVVPLSPADFAGLKGGNVAIELNEEKIILGGDVILRVNGIKLESVDVLEEVVRIVQKSKKTNSPLELEIVRGGKTENITIQLNK</sequence>
<evidence type="ECO:0000256" key="3">
    <source>
        <dbReference type="SAM" id="SignalP"/>
    </source>
</evidence>
<dbReference type="SUPFAM" id="SSF50494">
    <property type="entry name" value="Trypsin-like serine proteases"/>
    <property type="match status" value="1"/>
</dbReference>
<dbReference type="InterPro" id="IPR051201">
    <property type="entry name" value="Chloro_Bact_Ser_Proteases"/>
</dbReference>
<dbReference type="SMART" id="SM00228">
    <property type="entry name" value="PDZ"/>
    <property type="match status" value="1"/>
</dbReference>
<feature type="signal peptide" evidence="3">
    <location>
        <begin position="1"/>
        <end position="18"/>
    </location>
</feature>
<dbReference type="PRINTS" id="PR00834">
    <property type="entry name" value="PROTEASES2C"/>
</dbReference>
<dbReference type="InterPro" id="IPR036034">
    <property type="entry name" value="PDZ_sf"/>
</dbReference>
<organism evidence="5 6">
    <name type="scientific">Flagellimonas ochracea</name>
    <dbReference type="NCBI Taxonomy" id="2696472"/>
    <lineage>
        <taxon>Bacteria</taxon>
        <taxon>Pseudomonadati</taxon>
        <taxon>Bacteroidota</taxon>
        <taxon>Flavobacteriia</taxon>
        <taxon>Flavobacteriales</taxon>
        <taxon>Flavobacteriaceae</taxon>
        <taxon>Flagellimonas</taxon>
    </lineage>
</organism>
<dbReference type="Pfam" id="PF13180">
    <property type="entry name" value="PDZ_2"/>
    <property type="match status" value="1"/>
</dbReference>
<dbReference type="PANTHER" id="PTHR43343">
    <property type="entry name" value="PEPTIDASE S12"/>
    <property type="match status" value="1"/>
</dbReference>
<dbReference type="Gene3D" id="2.40.10.120">
    <property type="match status" value="1"/>
</dbReference>
<feature type="chain" id="PRO_5037561749" evidence="3">
    <location>
        <begin position="19"/>
        <end position="341"/>
    </location>
</feature>
<reference evidence="5" key="1">
    <citation type="submission" date="2020-01" db="EMBL/GenBank/DDBJ databases">
        <title>Muricauda ochracea sp. nov., isolated from a tidal flat of Garorim bay in Korea.</title>
        <authorList>
            <person name="Kim D."/>
            <person name="Yoo Y."/>
            <person name="Kim J.-J."/>
        </authorList>
    </citation>
    <scope>NUCLEOTIDE SEQUENCE</scope>
    <source>
        <strain evidence="5">JGD-17</strain>
    </source>
</reference>
<evidence type="ECO:0000259" key="4">
    <source>
        <dbReference type="SMART" id="SM00228"/>
    </source>
</evidence>
<evidence type="ECO:0000256" key="1">
    <source>
        <dbReference type="ARBA" id="ARBA00022670"/>
    </source>
</evidence>
<proteinExistence type="predicted"/>
<dbReference type="Gene3D" id="2.30.42.10">
    <property type="match status" value="1"/>
</dbReference>
<name>A0A964TAJ5_9FLAO</name>
<gene>
    <name evidence="5" type="ORF">GTQ34_05105</name>
</gene>
<evidence type="ECO:0000313" key="5">
    <source>
        <dbReference type="EMBL" id="NAY91292.1"/>
    </source>
</evidence>
<evidence type="ECO:0000313" key="6">
    <source>
        <dbReference type="Proteomes" id="UP000667650"/>
    </source>
</evidence>